<dbReference type="RefSeq" id="WP_345593510.1">
    <property type="nucleotide sequence ID" value="NZ_BAABJG010000045.1"/>
</dbReference>
<organism evidence="2 3">
    <name type="scientific">Paenibacillus vulneris</name>
    <dbReference type="NCBI Taxonomy" id="1133364"/>
    <lineage>
        <taxon>Bacteria</taxon>
        <taxon>Bacillati</taxon>
        <taxon>Bacillota</taxon>
        <taxon>Bacilli</taxon>
        <taxon>Bacillales</taxon>
        <taxon>Paenibacillaceae</taxon>
        <taxon>Paenibacillus</taxon>
    </lineage>
</organism>
<evidence type="ECO:0000313" key="3">
    <source>
        <dbReference type="Proteomes" id="UP001597180"/>
    </source>
</evidence>
<dbReference type="CDD" id="cd02440">
    <property type="entry name" value="AdoMet_MTases"/>
    <property type="match status" value="1"/>
</dbReference>
<dbReference type="Pfam" id="PF08241">
    <property type="entry name" value="Methyltransf_11"/>
    <property type="match status" value="1"/>
</dbReference>
<evidence type="ECO:0000259" key="1">
    <source>
        <dbReference type="Pfam" id="PF08241"/>
    </source>
</evidence>
<dbReference type="Proteomes" id="UP001597180">
    <property type="component" value="Unassembled WGS sequence"/>
</dbReference>
<dbReference type="PANTHER" id="PTHR43861:SF1">
    <property type="entry name" value="TRANS-ACONITATE 2-METHYLTRANSFERASE"/>
    <property type="match status" value="1"/>
</dbReference>
<dbReference type="GO" id="GO:0008168">
    <property type="term" value="F:methyltransferase activity"/>
    <property type="evidence" value="ECO:0007669"/>
    <property type="project" value="UniProtKB-KW"/>
</dbReference>
<dbReference type="EC" id="2.1.1.-" evidence="2"/>
<name>A0ABW3URQ0_9BACL</name>
<reference evidence="3" key="1">
    <citation type="journal article" date="2019" name="Int. J. Syst. Evol. Microbiol.">
        <title>The Global Catalogue of Microorganisms (GCM) 10K type strain sequencing project: providing services to taxonomists for standard genome sequencing and annotation.</title>
        <authorList>
            <consortium name="The Broad Institute Genomics Platform"/>
            <consortium name="The Broad Institute Genome Sequencing Center for Infectious Disease"/>
            <person name="Wu L."/>
            <person name="Ma J."/>
        </authorList>
    </citation>
    <scope>NUCLEOTIDE SEQUENCE [LARGE SCALE GENOMIC DNA]</scope>
    <source>
        <strain evidence="3">CCUG 53270</strain>
    </source>
</reference>
<keyword evidence="2" id="KW-0808">Transferase</keyword>
<evidence type="ECO:0000313" key="2">
    <source>
        <dbReference type="EMBL" id="MFD1222124.1"/>
    </source>
</evidence>
<accession>A0ABW3URQ0</accession>
<dbReference type="Gene3D" id="3.40.50.150">
    <property type="entry name" value="Vaccinia Virus protein VP39"/>
    <property type="match status" value="1"/>
</dbReference>
<protein>
    <submittedName>
        <fullName evidence="2">Class I SAM-dependent methyltransferase</fullName>
        <ecNumber evidence="2">2.1.1.-</ecNumber>
    </submittedName>
</protein>
<dbReference type="InterPro" id="IPR029063">
    <property type="entry name" value="SAM-dependent_MTases_sf"/>
</dbReference>
<keyword evidence="3" id="KW-1185">Reference proteome</keyword>
<proteinExistence type="predicted"/>
<gene>
    <name evidence="2" type="ORF">ACFQ4B_18545</name>
</gene>
<dbReference type="PANTHER" id="PTHR43861">
    <property type="entry name" value="TRANS-ACONITATE 2-METHYLTRANSFERASE-RELATED"/>
    <property type="match status" value="1"/>
</dbReference>
<dbReference type="InterPro" id="IPR013216">
    <property type="entry name" value="Methyltransf_11"/>
</dbReference>
<dbReference type="SUPFAM" id="SSF53335">
    <property type="entry name" value="S-adenosyl-L-methionine-dependent methyltransferases"/>
    <property type="match status" value="1"/>
</dbReference>
<dbReference type="GO" id="GO:0032259">
    <property type="term" value="P:methylation"/>
    <property type="evidence" value="ECO:0007669"/>
    <property type="project" value="UniProtKB-KW"/>
</dbReference>
<keyword evidence="2" id="KW-0489">Methyltransferase</keyword>
<dbReference type="EMBL" id="JBHTLU010000022">
    <property type="protein sequence ID" value="MFD1222124.1"/>
    <property type="molecule type" value="Genomic_DNA"/>
</dbReference>
<feature type="domain" description="Methyltransferase type 11" evidence="1">
    <location>
        <begin position="44"/>
        <end position="134"/>
    </location>
</feature>
<comment type="caution">
    <text evidence="2">The sequence shown here is derived from an EMBL/GenBank/DDBJ whole genome shotgun (WGS) entry which is preliminary data.</text>
</comment>
<sequence>MAQYDSFAEQYHQMVLTGGPEPAYRYIIRQLEALTDLKGRSLCDIGCGQGELSSRLAQLGALVTGVDLSGALLTYAKEKNDQVNWIQDDAMELRRLPDAAYDYVVSSVMLMDVPDHRKVFRACHRILKPEGIMIWVIMHPCFQSPFSHPLGDGSRKVMQYAPQFWKSAGTGTIRSTLGAYHRPLSAYINDFMSAGFSLLRVDEPERPDTSVDQLPSLFAAVGQKLSNP</sequence>